<dbReference type="OrthoDB" id="5398371at2759"/>
<protein>
    <recommendedName>
        <fullName evidence="4">BTB domain-containing protein</fullName>
    </recommendedName>
</protein>
<dbReference type="Proteomes" id="UP000247810">
    <property type="component" value="Unassembled WGS sequence"/>
</dbReference>
<feature type="compositionally biased region" description="Low complexity" evidence="1">
    <location>
        <begin position="507"/>
        <end position="516"/>
    </location>
</feature>
<proteinExistence type="predicted"/>
<name>A0A319CUR0_9EURO</name>
<evidence type="ECO:0000313" key="3">
    <source>
        <dbReference type="Proteomes" id="UP000247810"/>
    </source>
</evidence>
<sequence length="539" mass="60523">MGSECPEVVPPIEGAPLLPDLQQSEAPYKVILSSGNIVLEYPDLETDTLAQPAMRNRRWRVFSEDLMRNSPYFRALLDPEKFREGRQFMQQKSSHTELLTPESTNGHPPDEQGPIKYLPVVTLPSKHFSPRLGLDAIELFLEILSFHSFNEEQKGPFDAKLKFLPVSLISRLLELADAFNSPHVVRDSLKRAGYAFGKGRFPPSKFDPSLLKLSEDRIRQTIFVARTLNEPIIFQVMTHALMILGSKSWTNGVERPDSPVFPWRYLSNGIEEELYFRRQCILNTITDLQAHFLRVYGALEDPDPPKPSPLPKQSLPLTTTIQPRLFQCRYGYGNSSACDAFHLGQMTRFFSLRTKTIFLGSTLIDPDFALDSDSSDSDVNPPPSEPPTDITAILGSLKQCPDYQIDPNHIGCGVRRRFLPPLDCIERFIGDGRGLLGIDIQTWDTSSNSSTSTTTTGNNIGSNSQTWSLSSTSWANRTLSRARIIDIRFSKIHAIPLLSRGGGGGSRSSRNSTTTRPFFSSQEENARLLFTAKKRNWEA</sequence>
<evidence type="ECO:0008006" key="4">
    <source>
        <dbReference type="Google" id="ProtNLM"/>
    </source>
</evidence>
<keyword evidence="3" id="KW-1185">Reference proteome</keyword>
<evidence type="ECO:0000256" key="1">
    <source>
        <dbReference type="SAM" id="MobiDB-lite"/>
    </source>
</evidence>
<evidence type="ECO:0000313" key="2">
    <source>
        <dbReference type="EMBL" id="PYH88299.1"/>
    </source>
</evidence>
<accession>A0A319CUR0</accession>
<reference evidence="2 3" key="1">
    <citation type="submission" date="2018-02" db="EMBL/GenBank/DDBJ databases">
        <title>The genomes of Aspergillus section Nigri reveals drivers in fungal speciation.</title>
        <authorList>
            <consortium name="DOE Joint Genome Institute"/>
            <person name="Vesth T.C."/>
            <person name="Nybo J."/>
            <person name="Theobald S."/>
            <person name="Brandl J."/>
            <person name="Frisvad J.C."/>
            <person name="Nielsen K.F."/>
            <person name="Lyhne E.K."/>
            <person name="Kogle M.E."/>
            <person name="Kuo A."/>
            <person name="Riley R."/>
            <person name="Clum A."/>
            <person name="Nolan M."/>
            <person name="Lipzen A."/>
            <person name="Salamov A."/>
            <person name="Henrissat B."/>
            <person name="Wiebenga A."/>
            <person name="De vries R.P."/>
            <person name="Grigoriev I.V."/>
            <person name="Mortensen U.H."/>
            <person name="Andersen M.R."/>
            <person name="Baker S.E."/>
        </authorList>
    </citation>
    <scope>NUCLEOTIDE SEQUENCE [LARGE SCALE GENOMIC DNA]</scope>
    <source>
        <strain evidence="2 3">CBS 707.79</strain>
    </source>
</reference>
<feature type="region of interest" description="Disordered" evidence="1">
    <location>
        <begin position="87"/>
        <end position="113"/>
    </location>
</feature>
<feature type="region of interest" description="Disordered" evidence="1">
    <location>
        <begin position="499"/>
        <end position="518"/>
    </location>
</feature>
<gene>
    <name evidence="2" type="ORF">BO71DRAFT_468687</name>
</gene>
<feature type="compositionally biased region" description="Polar residues" evidence="1">
    <location>
        <begin position="88"/>
        <end position="106"/>
    </location>
</feature>
<dbReference type="VEuPathDB" id="FungiDB:BO71DRAFT_468687"/>
<organism evidence="2 3">
    <name type="scientific">Aspergillus ellipticus CBS 707.79</name>
    <dbReference type="NCBI Taxonomy" id="1448320"/>
    <lineage>
        <taxon>Eukaryota</taxon>
        <taxon>Fungi</taxon>
        <taxon>Dikarya</taxon>
        <taxon>Ascomycota</taxon>
        <taxon>Pezizomycotina</taxon>
        <taxon>Eurotiomycetes</taxon>
        <taxon>Eurotiomycetidae</taxon>
        <taxon>Eurotiales</taxon>
        <taxon>Aspergillaceae</taxon>
        <taxon>Aspergillus</taxon>
        <taxon>Aspergillus subgen. Circumdati</taxon>
    </lineage>
</organism>
<dbReference type="EMBL" id="KZ826107">
    <property type="protein sequence ID" value="PYH88299.1"/>
    <property type="molecule type" value="Genomic_DNA"/>
</dbReference>
<dbReference type="AlphaFoldDB" id="A0A319CUR0"/>